<protein>
    <submittedName>
        <fullName evidence="2">Uncharacterized protein</fullName>
    </submittedName>
</protein>
<dbReference type="STRING" id="1797995.A2242_02180"/>
<dbReference type="Proteomes" id="UP000178925">
    <property type="component" value="Unassembled WGS sequence"/>
</dbReference>
<dbReference type="EMBL" id="MFGC01000006">
    <property type="protein sequence ID" value="OGF28806.1"/>
    <property type="molecule type" value="Genomic_DNA"/>
</dbReference>
<organism evidence="2 3">
    <name type="scientific">Candidatus Falkowbacteria bacterium RIFOXYA2_FULL_47_9</name>
    <dbReference type="NCBI Taxonomy" id="1797995"/>
    <lineage>
        <taxon>Bacteria</taxon>
        <taxon>Candidatus Falkowiibacteriota</taxon>
    </lineage>
</organism>
<evidence type="ECO:0000313" key="3">
    <source>
        <dbReference type="Proteomes" id="UP000178925"/>
    </source>
</evidence>
<proteinExistence type="predicted"/>
<comment type="caution">
    <text evidence="2">The sequence shown here is derived from an EMBL/GenBank/DDBJ whole genome shotgun (WGS) entry which is preliminary data.</text>
</comment>
<reference evidence="2 3" key="1">
    <citation type="journal article" date="2016" name="Nat. Commun.">
        <title>Thousands of microbial genomes shed light on interconnected biogeochemical processes in an aquifer system.</title>
        <authorList>
            <person name="Anantharaman K."/>
            <person name="Brown C.T."/>
            <person name="Hug L.A."/>
            <person name="Sharon I."/>
            <person name="Castelle C.J."/>
            <person name="Probst A.J."/>
            <person name="Thomas B.C."/>
            <person name="Singh A."/>
            <person name="Wilkins M.J."/>
            <person name="Karaoz U."/>
            <person name="Brodie E.L."/>
            <person name="Williams K.H."/>
            <person name="Hubbard S.S."/>
            <person name="Banfield J.F."/>
        </authorList>
    </citation>
    <scope>NUCLEOTIDE SEQUENCE [LARGE SCALE GENOMIC DNA]</scope>
</reference>
<dbReference type="AlphaFoldDB" id="A0A1F5SQI3"/>
<gene>
    <name evidence="2" type="ORF">A2242_02180</name>
</gene>
<feature type="region of interest" description="Disordered" evidence="1">
    <location>
        <begin position="116"/>
        <end position="195"/>
    </location>
</feature>
<sequence>MALKKITRADIEKLHRSGVLKKVGTVQLESGEKLAGAKFRDYLAEKAKKYQTVTALTEAIKKETAPSQWRQRKKIAETLQPNITAASAVITQHRQDIFGKVFGRRREERKPLPFYRRAKAGSWNPQTGRYEESDINQRPGMIGSRPKNSSIGLGSRLEQAKGARTSALDSASSALGIGEQQSGSGFRTAGSNMKK</sequence>
<evidence type="ECO:0000256" key="1">
    <source>
        <dbReference type="SAM" id="MobiDB-lite"/>
    </source>
</evidence>
<evidence type="ECO:0000313" key="2">
    <source>
        <dbReference type="EMBL" id="OGF28806.1"/>
    </source>
</evidence>
<feature type="compositionally biased region" description="Polar residues" evidence="1">
    <location>
        <begin position="167"/>
        <end position="195"/>
    </location>
</feature>
<name>A0A1F5SQI3_9BACT</name>
<accession>A0A1F5SQI3</accession>